<evidence type="ECO:0000256" key="1">
    <source>
        <dbReference type="ARBA" id="ARBA00003217"/>
    </source>
</evidence>
<dbReference type="Pfam" id="PF00768">
    <property type="entry name" value="Peptidase_S11"/>
    <property type="match status" value="1"/>
</dbReference>
<feature type="binding site" evidence="14">
    <location>
        <position position="270"/>
    </location>
    <ligand>
        <name>substrate</name>
    </ligand>
</feature>
<evidence type="ECO:0000259" key="17">
    <source>
        <dbReference type="Pfam" id="PF00768"/>
    </source>
</evidence>
<comment type="function">
    <text evidence="1">Removes C-terminal D-alanyl residues from sugar-peptide cell wall precursors.</text>
</comment>
<evidence type="ECO:0000256" key="9">
    <source>
        <dbReference type="ARBA" id="ARBA00022960"/>
    </source>
</evidence>
<proteinExistence type="inferred from homology"/>
<evidence type="ECO:0000313" key="20">
    <source>
        <dbReference type="Proteomes" id="UP000003280"/>
    </source>
</evidence>
<evidence type="ECO:0000256" key="7">
    <source>
        <dbReference type="ARBA" id="ARBA00022729"/>
    </source>
</evidence>
<dbReference type="Proteomes" id="UP000003280">
    <property type="component" value="Unassembled WGS sequence"/>
</dbReference>
<dbReference type="InterPro" id="IPR012338">
    <property type="entry name" value="Beta-lactam/transpept-like"/>
</dbReference>
<comment type="similarity">
    <text evidence="3 15">Belongs to the peptidase S11 family.</text>
</comment>
<evidence type="ECO:0000259" key="18">
    <source>
        <dbReference type="Pfam" id="PF07943"/>
    </source>
</evidence>
<dbReference type="GO" id="GO:0009252">
    <property type="term" value="P:peptidoglycan biosynthetic process"/>
    <property type="evidence" value="ECO:0007669"/>
    <property type="project" value="UniProtKB-UniPathway"/>
</dbReference>
<feature type="signal peptide" evidence="16">
    <location>
        <begin position="1"/>
        <end position="22"/>
    </location>
</feature>
<protein>
    <recommendedName>
        <fullName evidence="4">serine-type D-Ala-D-Ala carboxypeptidase</fullName>
        <ecNumber evidence="4">3.4.16.4</ecNumber>
    </recommendedName>
</protein>
<name>E0NJR6_9FIRM</name>
<dbReference type="InterPro" id="IPR001967">
    <property type="entry name" value="Peptidase_S11_N"/>
</dbReference>
<keyword evidence="10" id="KW-0573">Peptidoglycan synthesis</keyword>
<dbReference type="EC" id="3.4.16.4" evidence="4"/>
<dbReference type="OrthoDB" id="9791132at2"/>
<dbReference type="Pfam" id="PF07943">
    <property type="entry name" value="PBP5_C"/>
    <property type="match status" value="1"/>
</dbReference>
<dbReference type="GO" id="GO:0071555">
    <property type="term" value="P:cell wall organization"/>
    <property type="evidence" value="ECO:0007669"/>
    <property type="project" value="UniProtKB-KW"/>
</dbReference>
<dbReference type="RefSeq" id="WP_008901241.1">
    <property type="nucleotide sequence ID" value="NZ_GL397071.1"/>
</dbReference>
<dbReference type="PANTHER" id="PTHR21581">
    <property type="entry name" value="D-ALANYL-D-ALANINE CARBOXYPEPTIDASE"/>
    <property type="match status" value="1"/>
</dbReference>
<accession>E0NJR6</accession>
<dbReference type="InterPro" id="IPR015956">
    <property type="entry name" value="Peniciliin-bd_prot_C_sf"/>
</dbReference>
<evidence type="ECO:0000256" key="11">
    <source>
        <dbReference type="ARBA" id="ARBA00023316"/>
    </source>
</evidence>
<dbReference type="SUPFAM" id="SSF56601">
    <property type="entry name" value="beta-lactamase/transpeptidase-like"/>
    <property type="match status" value="1"/>
</dbReference>
<dbReference type="HOGENOM" id="CLU_027070_8_1_9"/>
<dbReference type="PRINTS" id="PR00725">
    <property type="entry name" value="DADACBPTASE1"/>
</dbReference>
<feature type="chain" id="PRO_5003138005" description="serine-type D-Ala-D-Ala carboxypeptidase" evidence="16">
    <location>
        <begin position="23"/>
        <end position="437"/>
    </location>
</feature>
<sequence>MRRFTSLILALVILFSPSVSFATENASQKETEASEPQEIRNQNIFVPTSHGVDRATYEEALLVAELEKKSTNELAKTFLIGDYATGEILEFNDIDEVVAMASTSKLVSVYVVLDQIKAGKLKLDDMVTIPHEAEVLPGSSYKIKEGDTKTVKELLTAALVISGNDAITSLAIKVAGSTQAFVDMMNKKCKDLGLTNAHMINPTGLTDYSIEDYNKMTTREMFLLARYIMKEHPEILEYTKMPSIVEADREFTAYSTNPILGVIPEIQGLKTGYTGAAGRCLIATELKPGDGKTTKDLRLITITTGSKSDWSRYVVSKRVANIALTKYENRILGNTTSPVTTIEAENSQEPNYNVYQESEIASLVHPESKVESEIHLNEIAAPLPKDTVVGSITYKVDGKEVGESKLIIKEDIRERGIINKIMSIYREIFKNIDKDAA</sequence>
<dbReference type="InterPro" id="IPR012907">
    <property type="entry name" value="Peptidase_S11_C"/>
</dbReference>
<dbReference type="GO" id="GO:0009002">
    <property type="term" value="F:serine-type D-Ala-D-Ala carboxypeptidase activity"/>
    <property type="evidence" value="ECO:0007669"/>
    <property type="project" value="UniProtKB-EC"/>
</dbReference>
<keyword evidence="11" id="KW-0961">Cell wall biogenesis/degradation</keyword>
<dbReference type="PANTHER" id="PTHR21581:SF11">
    <property type="entry name" value="D-ALANYL-D-ALANINE CARBOXYPEPTIDASE DACA"/>
    <property type="match status" value="1"/>
</dbReference>
<dbReference type="Gene3D" id="2.60.410.10">
    <property type="entry name" value="D-Ala-D-Ala carboxypeptidase, C-terminal domain"/>
    <property type="match status" value="1"/>
</dbReference>
<evidence type="ECO:0000256" key="6">
    <source>
        <dbReference type="ARBA" id="ARBA00022670"/>
    </source>
</evidence>
<keyword evidence="5 19" id="KW-0121">Carboxypeptidase</keyword>
<comment type="pathway">
    <text evidence="2">Cell wall biogenesis; peptidoglycan biosynthesis.</text>
</comment>
<evidence type="ECO:0000313" key="19">
    <source>
        <dbReference type="EMBL" id="EFM25861.1"/>
    </source>
</evidence>
<keyword evidence="7 16" id="KW-0732">Signal</keyword>
<organism evidence="19 20">
    <name type="scientific">Peptoniphilus duerdenii ATCC BAA-1640</name>
    <dbReference type="NCBI Taxonomy" id="862517"/>
    <lineage>
        <taxon>Bacteria</taxon>
        <taxon>Bacillati</taxon>
        <taxon>Bacillota</taxon>
        <taxon>Tissierellia</taxon>
        <taxon>Tissierellales</taxon>
        <taxon>Peptoniphilaceae</taxon>
        <taxon>Peptoniphilus</taxon>
    </lineage>
</organism>
<evidence type="ECO:0000256" key="10">
    <source>
        <dbReference type="ARBA" id="ARBA00022984"/>
    </source>
</evidence>
<dbReference type="AlphaFoldDB" id="E0NJR6"/>
<reference evidence="19 20" key="1">
    <citation type="submission" date="2010-07" db="EMBL/GenBank/DDBJ databases">
        <authorList>
            <person name="Muzny D."/>
            <person name="Qin X."/>
            <person name="Deng J."/>
            <person name="Jiang H."/>
            <person name="Liu Y."/>
            <person name="Qu J."/>
            <person name="Song X.-Z."/>
            <person name="Zhang L."/>
            <person name="Thornton R."/>
            <person name="Coyle M."/>
            <person name="Francisco L."/>
            <person name="Jackson L."/>
            <person name="Javaid M."/>
            <person name="Korchina V."/>
            <person name="Kovar C."/>
            <person name="Mata R."/>
            <person name="Mathew T."/>
            <person name="Ngo R."/>
            <person name="Nguyen L."/>
            <person name="Nguyen N."/>
            <person name="Okwuonu G."/>
            <person name="Ongeri F."/>
            <person name="Pham C."/>
            <person name="Simmons D."/>
            <person name="Wilczek-Boney K."/>
            <person name="Hale W."/>
            <person name="Jakkamsetti A."/>
            <person name="Pham P."/>
            <person name="Ruth R."/>
            <person name="San Lucas F."/>
            <person name="Warren J."/>
            <person name="Zhang J."/>
            <person name="Zhao Z."/>
            <person name="Zhou C."/>
            <person name="Zhu D."/>
            <person name="Lee S."/>
            <person name="Bess C."/>
            <person name="Blankenburg K."/>
            <person name="Forbes L."/>
            <person name="Fu Q."/>
            <person name="Gubbala S."/>
            <person name="Hirani K."/>
            <person name="Jayaseelan J.C."/>
            <person name="Lara F."/>
            <person name="Munidasa M."/>
            <person name="Palculict T."/>
            <person name="Patil S."/>
            <person name="Pu L.-L."/>
            <person name="Saada N."/>
            <person name="Tang L."/>
            <person name="Weissenberger G."/>
            <person name="Zhu Y."/>
            <person name="Hemphill L."/>
            <person name="Shang Y."/>
            <person name="Youmans B."/>
            <person name="Ayvaz T."/>
            <person name="Ross M."/>
            <person name="Santibanez J."/>
            <person name="Aqrawi P."/>
            <person name="Gross S."/>
            <person name="Joshi V."/>
            <person name="Fowler G."/>
            <person name="Nazareth L."/>
            <person name="Reid J."/>
            <person name="Worley K."/>
            <person name="Petrosino J."/>
            <person name="Highlander S."/>
            <person name="Gibbs R."/>
        </authorList>
    </citation>
    <scope>NUCLEOTIDE SEQUENCE [LARGE SCALE GENOMIC DNA]</scope>
    <source>
        <strain evidence="19 20">ATCC BAA-1640</strain>
    </source>
</reference>
<comment type="caution">
    <text evidence="19">The sequence shown here is derived from an EMBL/GenBank/DDBJ whole genome shotgun (WGS) entry which is preliminary data.</text>
</comment>
<dbReference type="InterPro" id="IPR018044">
    <property type="entry name" value="Peptidase_S11"/>
</dbReference>
<evidence type="ECO:0000256" key="16">
    <source>
        <dbReference type="SAM" id="SignalP"/>
    </source>
</evidence>
<dbReference type="STRING" id="862517.HMPREF9225_0405"/>
<keyword evidence="20" id="KW-1185">Reference proteome</keyword>
<feature type="domain" description="Peptidase S11 D-alanyl-D-alanine carboxypeptidase A N-terminal" evidence="17">
    <location>
        <begin position="74"/>
        <end position="286"/>
    </location>
</feature>
<feature type="active site" description="Proton acceptor" evidence="13">
    <location>
        <position position="105"/>
    </location>
</feature>
<evidence type="ECO:0000256" key="2">
    <source>
        <dbReference type="ARBA" id="ARBA00004752"/>
    </source>
</evidence>
<dbReference type="GO" id="GO:0008360">
    <property type="term" value="P:regulation of cell shape"/>
    <property type="evidence" value="ECO:0007669"/>
    <property type="project" value="UniProtKB-KW"/>
</dbReference>
<evidence type="ECO:0000256" key="8">
    <source>
        <dbReference type="ARBA" id="ARBA00022801"/>
    </source>
</evidence>
<gene>
    <name evidence="19" type="primary">dacF</name>
    <name evidence="19" type="ORF">HMPREF9225_0405</name>
</gene>
<evidence type="ECO:0000256" key="12">
    <source>
        <dbReference type="ARBA" id="ARBA00034000"/>
    </source>
</evidence>
<keyword evidence="9" id="KW-0133">Cell shape</keyword>
<comment type="catalytic activity">
    <reaction evidence="12">
        <text>Preferential cleavage: (Ac)2-L-Lys-D-Ala-|-D-Ala. Also transpeptidation of peptidyl-alanyl moieties that are N-acyl substituents of D-alanine.</text>
        <dbReference type="EC" id="3.4.16.4"/>
    </reaction>
</comment>
<dbReference type="Gene3D" id="3.40.710.10">
    <property type="entry name" value="DD-peptidase/beta-lactamase superfamily"/>
    <property type="match status" value="1"/>
</dbReference>
<evidence type="ECO:0000256" key="13">
    <source>
        <dbReference type="PIRSR" id="PIRSR618044-1"/>
    </source>
</evidence>
<feature type="active site" description="Acyl-ester intermediate" evidence="13">
    <location>
        <position position="102"/>
    </location>
</feature>
<dbReference type="eggNOG" id="COG1686">
    <property type="taxonomic scope" value="Bacteria"/>
</dbReference>
<evidence type="ECO:0000256" key="4">
    <source>
        <dbReference type="ARBA" id="ARBA00012448"/>
    </source>
</evidence>
<dbReference type="EMBL" id="AEEH01000019">
    <property type="protein sequence ID" value="EFM25861.1"/>
    <property type="molecule type" value="Genomic_DNA"/>
</dbReference>
<evidence type="ECO:0000256" key="15">
    <source>
        <dbReference type="RuleBase" id="RU004016"/>
    </source>
</evidence>
<evidence type="ECO:0000256" key="5">
    <source>
        <dbReference type="ARBA" id="ARBA00022645"/>
    </source>
</evidence>
<feature type="active site" evidence="13">
    <location>
        <position position="162"/>
    </location>
</feature>
<dbReference type="SUPFAM" id="SSF69189">
    <property type="entry name" value="Penicillin-binding protein associated domain"/>
    <property type="match status" value="1"/>
</dbReference>
<keyword evidence="6" id="KW-0645">Protease</keyword>
<dbReference type="GO" id="GO:0006508">
    <property type="term" value="P:proteolysis"/>
    <property type="evidence" value="ECO:0007669"/>
    <property type="project" value="UniProtKB-KW"/>
</dbReference>
<evidence type="ECO:0000256" key="14">
    <source>
        <dbReference type="PIRSR" id="PIRSR618044-2"/>
    </source>
</evidence>
<feature type="domain" description="Peptidase S11 D-Ala-D-Ala carboxypeptidase A C-terminal" evidence="18">
    <location>
        <begin position="369"/>
        <end position="413"/>
    </location>
</feature>
<evidence type="ECO:0000256" key="3">
    <source>
        <dbReference type="ARBA" id="ARBA00007164"/>
    </source>
</evidence>
<dbReference type="InterPro" id="IPR037167">
    <property type="entry name" value="Peptidase_S11_C_sf"/>
</dbReference>
<keyword evidence="8 19" id="KW-0378">Hydrolase</keyword>
<dbReference type="UniPathway" id="UPA00219"/>